<dbReference type="InterPro" id="IPR051532">
    <property type="entry name" value="Ester_Hydrolysis_Enzymes"/>
</dbReference>
<dbReference type="InterPro" id="IPR013830">
    <property type="entry name" value="SGNH_hydro"/>
</dbReference>
<sequence>MPSVFRIRSARGRSSHTQKRGEDDRADRLYAVPNAESATADLRRLADALVGAEPLNWVITGDSITHGLVHTQGVRSYPEHLHEIIRGERERVRDVVVNTAISGHRISDILDDWDRRVESWRPDVVTLMIGTNDAATGGERTEVSPEEYASSLHDFVVRVRGLGAVPVLQTPPAIDVANAPERARIGEFAAAVRRVAADDDVILVDQFARFAALGDGEVPWGLMNDPFHPNAAGHAALALELTTALGLHPAGARSRTVALLEGVVVAARLHG</sequence>
<dbReference type="RefSeq" id="WP_153243309.1">
    <property type="nucleotide sequence ID" value="NZ_CP078078.1"/>
</dbReference>
<dbReference type="GO" id="GO:0016787">
    <property type="term" value="F:hydrolase activity"/>
    <property type="evidence" value="ECO:0007669"/>
    <property type="project" value="UniProtKB-KW"/>
</dbReference>
<accession>A0ABY4J588</accession>
<organism evidence="2 3">
    <name type="scientific">Microbacterium aurugineum</name>
    <dbReference type="NCBI Taxonomy" id="2851642"/>
    <lineage>
        <taxon>Bacteria</taxon>
        <taxon>Bacillati</taxon>
        <taxon>Actinomycetota</taxon>
        <taxon>Actinomycetes</taxon>
        <taxon>Micrococcales</taxon>
        <taxon>Microbacteriaceae</taxon>
        <taxon>Microbacterium</taxon>
    </lineage>
</organism>
<evidence type="ECO:0000313" key="3">
    <source>
        <dbReference type="Proteomes" id="UP000830631"/>
    </source>
</evidence>
<dbReference type="Proteomes" id="UP000830631">
    <property type="component" value="Chromosome"/>
</dbReference>
<evidence type="ECO:0000313" key="2">
    <source>
        <dbReference type="EMBL" id="UPL19151.1"/>
    </source>
</evidence>
<keyword evidence="2" id="KW-0378">Hydrolase</keyword>
<gene>
    <name evidence="2" type="ORF">KV397_15955</name>
</gene>
<name>A0ABY4J588_9MICO</name>
<reference evidence="2 3" key="1">
    <citation type="submission" date="2021-06" db="EMBL/GenBank/DDBJ databases">
        <title>Genome-based taxonomic framework of Microbacterium strains isolated from marine environment, the description of four new species and reclassification of four preexisting species.</title>
        <authorList>
            <person name="Lee S.D."/>
            <person name="Kim S.-M."/>
            <person name="Byeon Y.-S."/>
            <person name="Yang H.L."/>
            <person name="Kim I.S."/>
        </authorList>
    </citation>
    <scope>NUCLEOTIDE SEQUENCE [LARGE SCALE GENOMIC DNA]</scope>
    <source>
        <strain evidence="2 3">KSW4-10</strain>
    </source>
</reference>
<dbReference type="EMBL" id="CP078078">
    <property type="protein sequence ID" value="UPL19151.1"/>
    <property type="molecule type" value="Genomic_DNA"/>
</dbReference>
<dbReference type="Gene3D" id="3.40.50.1110">
    <property type="entry name" value="SGNH hydrolase"/>
    <property type="match status" value="1"/>
</dbReference>
<dbReference type="SUPFAM" id="SSF52266">
    <property type="entry name" value="SGNH hydrolase"/>
    <property type="match status" value="1"/>
</dbReference>
<protein>
    <submittedName>
        <fullName evidence="2">SGNH/GDSL hydrolase family protein</fullName>
    </submittedName>
</protein>
<evidence type="ECO:0000259" key="1">
    <source>
        <dbReference type="Pfam" id="PF13472"/>
    </source>
</evidence>
<dbReference type="Pfam" id="PF13472">
    <property type="entry name" value="Lipase_GDSL_2"/>
    <property type="match status" value="1"/>
</dbReference>
<feature type="domain" description="SGNH hydrolase-type esterase" evidence="1">
    <location>
        <begin position="61"/>
        <end position="236"/>
    </location>
</feature>
<dbReference type="PANTHER" id="PTHR30383:SF5">
    <property type="entry name" value="SGNH HYDROLASE-TYPE ESTERASE DOMAIN-CONTAINING PROTEIN"/>
    <property type="match status" value="1"/>
</dbReference>
<keyword evidence="3" id="KW-1185">Reference proteome</keyword>
<proteinExistence type="predicted"/>
<dbReference type="InterPro" id="IPR036514">
    <property type="entry name" value="SGNH_hydro_sf"/>
</dbReference>
<dbReference type="PANTHER" id="PTHR30383">
    <property type="entry name" value="THIOESTERASE 1/PROTEASE 1/LYSOPHOSPHOLIPASE L1"/>
    <property type="match status" value="1"/>
</dbReference>